<accession>A0A1G9FYA9</accession>
<dbReference type="SUPFAM" id="SSF160996">
    <property type="entry name" value="HI0933 insert domain-like"/>
    <property type="match status" value="1"/>
</dbReference>
<dbReference type="Gene3D" id="2.40.30.10">
    <property type="entry name" value="Translation factors"/>
    <property type="match status" value="1"/>
</dbReference>
<evidence type="ECO:0000313" key="7">
    <source>
        <dbReference type="Proteomes" id="UP000198718"/>
    </source>
</evidence>
<dbReference type="Pfam" id="PF22780">
    <property type="entry name" value="HI0933_like_1st"/>
    <property type="match status" value="1"/>
</dbReference>
<evidence type="ECO:0000313" key="6">
    <source>
        <dbReference type="EMBL" id="SDK93352.1"/>
    </source>
</evidence>
<dbReference type="Pfam" id="PF03486">
    <property type="entry name" value="HI0933_like"/>
    <property type="match status" value="1"/>
</dbReference>
<dbReference type="AlphaFoldDB" id="A0A1G9FYA9"/>
<dbReference type="OrthoDB" id="9773233at2"/>
<dbReference type="PANTHER" id="PTHR42887:SF2">
    <property type="entry name" value="OS12G0638800 PROTEIN"/>
    <property type="match status" value="1"/>
</dbReference>
<dbReference type="NCBIfam" id="TIGR00275">
    <property type="entry name" value="aminoacetone oxidase family FAD-binding enzyme"/>
    <property type="match status" value="1"/>
</dbReference>
<dbReference type="InterPro" id="IPR004792">
    <property type="entry name" value="BaiN-like"/>
</dbReference>
<feature type="domain" description="RsdA/BaiN/AoA(So)-like Rossmann fold-like" evidence="4">
    <location>
        <begin position="6"/>
        <end position="408"/>
    </location>
</feature>
<evidence type="ECO:0008006" key="8">
    <source>
        <dbReference type="Google" id="ProtNLM"/>
    </source>
</evidence>
<evidence type="ECO:0000259" key="4">
    <source>
        <dbReference type="Pfam" id="PF03486"/>
    </source>
</evidence>
<evidence type="ECO:0000259" key="5">
    <source>
        <dbReference type="Pfam" id="PF22780"/>
    </source>
</evidence>
<dbReference type="RefSeq" id="WP_090553824.1">
    <property type="nucleotide sequence ID" value="NZ_FNFP01000005.1"/>
</dbReference>
<keyword evidence="2" id="KW-0285">Flavoprotein</keyword>
<dbReference type="Gene3D" id="3.50.50.60">
    <property type="entry name" value="FAD/NAD(P)-binding domain"/>
    <property type="match status" value="1"/>
</dbReference>
<dbReference type="InterPro" id="IPR055178">
    <property type="entry name" value="RsdA/BaiN/AoA(So)-like_dom"/>
</dbReference>
<dbReference type="Proteomes" id="UP000198718">
    <property type="component" value="Unassembled WGS sequence"/>
</dbReference>
<evidence type="ECO:0000256" key="2">
    <source>
        <dbReference type="ARBA" id="ARBA00022630"/>
    </source>
</evidence>
<dbReference type="PANTHER" id="PTHR42887">
    <property type="entry name" value="OS12G0638800 PROTEIN"/>
    <property type="match status" value="1"/>
</dbReference>
<keyword evidence="7" id="KW-1185">Reference proteome</keyword>
<dbReference type="Gene3D" id="1.10.8.260">
    <property type="entry name" value="HI0933 insert domain-like"/>
    <property type="match status" value="1"/>
</dbReference>
<dbReference type="PRINTS" id="PR00368">
    <property type="entry name" value="FADPNR"/>
</dbReference>
<dbReference type="InterPro" id="IPR036188">
    <property type="entry name" value="FAD/NAD-bd_sf"/>
</dbReference>
<proteinExistence type="predicted"/>
<dbReference type="EMBL" id="FNFP01000005">
    <property type="protein sequence ID" value="SDK93352.1"/>
    <property type="molecule type" value="Genomic_DNA"/>
</dbReference>
<dbReference type="InterPro" id="IPR057661">
    <property type="entry name" value="RsdA/BaiN/AoA(So)_Rossmann"/>
</dbReference>
<dbReference type="PRINTS" id="PR00411">
    <property type="entry name" value="PNDRDTASEI"/>
</dbReference>
<evidence type="ECO:0000256" key="3">
    <source>
        <dbReference type="ARBA" id="ARBA00022827"/>
    </source>
</evidence>
<dbReference type="InterPro" id="IPR023166">
    <property type="entry name" value="BaiN-like_dom_sf"/>
</dbReference>
<sequence>MTKEVKVLIIGGGASGLIAAIAAARNGAKVTILEKMDRVGKKLLATGNGRCNLTNINMDLRFFHGKNVKFAQGILRAFDVEQTLTLFEYLGIAYKVEEGGKVFPMSDQASSVLDVLRYQLEELKIEECCNAEVVRIIRDKEGFRIVLKDGKSVGGDKVIIATGGKAGPQFGSDGEGYKLLEELGHSVIEPIPALVQLKLKASFLKALKGVKFIGEASIMMEEKALRTEAGEILFTDYGISGPPILQLSRRASTALTNEKTKIHIRLNMFPHLTEKELMELLEIRLGYQPQKPLDFSFIGLLNKRLIPVVLKEAGVKELQKKCGEVSQKELKNIIKILRQWEIEVVGTQSWKNAQTTAGGVNVEDINGKTLESKLIPGLYLAGEVIDIDGDCGGFNLQWAWSSGYIAGEYAGLS</sequence>
<evidence type="ECO:0000256" key="1">
    <source>
        <dbReference type="ARBA" id="ARBA00001974"/>
    </source>
</evidence>
<organism evidence="6 7">
    <name type="scientific">Natronincola ferrireducens</name>
    <dbReference type="NCBI Taxonomy" id="393762"/>
    <lineage>
        <taxon>Bacteria</taxon>
        <taxon>Bacillati</taxon>
        <taxon>Bacillota</taxon>
        <taxon>Clostridia</taxon>
        <taxon>Peptostreptococcales</taxon>
        <taxon>Natronincolaceae</taxon>
        <taxon>Natronincola</taxon>
    </lineage>
</organism>
<protein>
    <recommendedName>
        <fullName evidence="8">Aminoacetone oxidase family FAD-binding enzyme</fullName>
    </recommendedName>
</protein>
<comment type="cofactor">
    <cofactor evidence="1">
        <name>FAD</name>
        <dbReference type="ChEBI" id="CHEBI:57692"/>
    </cofactor>
</comment>
<reference evidence="6 7" key="1">
    <citation type="submission" date="2016-10" db="EMBL/GenBank/DDBJ databases">
        <authorList>
            <person name="de Groot N.N."/>
        </authorList>
    </citation>
    <scope>NUCLEOTIDE SEQUENCE [LARGE SCALE GENOMIC DNA]</scope>
    <source>
        <strain evidence="6 7">DSM 18346</strain>
    </source>
</reference>
<dbReference type="STRING" id="393762.SAMN05660472_02290"/>
<keyword evidence="3" id="KW-0274">FAD</keyword>
<feature type="domain" description="RsdA/BaiN/AoA(So)-like insert" evidence="5">
    <location>
        <begin position="192"/>
        <end position="354"/>
    </location>
</feature>
<dbReference type="SUPFAM" id="SSF51905">
    <property type="entry name" value="FAD/NAD(P)-binding domain"/>
    <property type="match status" value="1"/>
</dbReference>
<gene>
    <name evidence="6" type="ORF">SAMN05660472_02290</name>
</gene>
<name>A0A1G9FYA9_9FIRM</name>